<feature type="transmembrane region" description="Helical" evidence="8">
    <location>
        <begin position="336"/>
        <end position="354"/>
    </location>
</feature>
<dbReference type="Proteomes" id="UP000228921">
    <property type="component" value="Unassembled WGS sequence"/>
</dbReference>
<evidence type="ECO:0000313" key="10">
    <source>
        <dbReference type="EMBL" id="PJF31192.1"/>
    </source>
</evidence>
<feature type="transmembrane region" description="Helical" evidence="8">
    <location>
        <begin position="81"/>
        <end position="104"/>
    </location>
</feature>
<feature type="transmembrane region" description="Helical" evidence="8">
    <location>
        <begin position="284"/>
        <end position="304"/>
    </location>
</feature>
<evidence type="ECO:0000313" key="11">
    <source>
        <dbReference type="Proteomes" id="UP000228921"/>
    </source>
</evidence>
<keyword evidence="2" id="KW-1003">Cell membrane</keyword>
<keyword evidence="4" id="KW-0808">Transferase</keyword>
<evidence type="ECO:0000256" key="3">
    <source>
        <dbReference type="ARBA" id="ARBA00022676"/>
    </source>
</evidence>
<dbReference type="PANTHER" id="PTHR33908">
    <property type="entry name" value="MANNOSYLTRANSFERASE YKCB-RELATED"/>
    <property type="match status" value="1"/>
</dbReference>
<feature type="transmembrane region" description="Helical" evidence="8">
    <location>
        <begin position="111"/>
        <end position="131"/>
    </location>
</feature>
<feature type="transmembrane region" description="Helical" evidence="8">
    <location>
        <begin position="9"/>
        <end position="31"/>
    </location>
</feature>
<keyword evidence="6 8" id="KW-1133">Transmembrane helix</keyword>
<reference evidence="10 11" key="1">
    <citation type="submission" date="2017-11" db="EMBL/GenBank/DDBJ databases">
        <title>Evolution of Phototrophy in the Chloroflexi Phylum Driven by Horizontal Gene Transfer.</title>
        <authorList>
            <person name="Ward L.M."/>
            <person name="Hemp J."/>
            <person name="Shih P.M."/>
            <person name="Mcglynn S.E."/>
            <person name="Fischer W."/>
        </authorList>
    </citation>
    <scope>NUCLEOTIDE SEQUENCE [LARGE SCALE GENOMIC DNA]</scope>
    <source>
        <strain evidence="10">CP2_2F</strain>
    </source>
</reference>
<comment type="caution">
    <text evidence="10">The sequence shown here is derived from an EMBL/GenBank/DDBJ whole genome shotgun (WGS) entry which is preliminary data.</text>
</comment>
<keyword evidence="3" id="KW-0328">Glycosyltransferase</keyword>
<dbReference type="Pfam" id="PF13231">
    <property type="entry name" value="PMT_2"/>
    <property type="match status" value="1"/>
</dbReference>
<name>A0A2M8P0X1_9CHLR</name>
<evidence type="ECO:0000256" key="4">
    <source>
        <dbReference type="ARBA" id="ARBA00022679"/>
    </source>
</evidence>
<dbReference type="AlphaFoldDB" id="A0A2M8P0X1"/>
<dbReference type="InterPro" id="IPR038731">
    <property type="entry name" value="RgtA/B/C-like"/>
</dbReference>
<protein>
    <recommendedName>
        <fullName evidence="9">Glycosyltransferase RgtA/B/C/D-like domain-containing protein</fullName>
    </recommendedName>
</protein>
<feature type="transmembrane region" description="Helical" evidence="8">
    <location>
        <begin position="166"/>
        <end position="194"/>
    </location>
</feature>
<keyword evidence="5 8" id="KW-0812">Transmembrane</keyword>
<comment type="subcellular location">
    <subcellularLocation>
        <location evidence="1">Cell membrane</location>
        <topology evidence="1">Multi-pass membrane protein</topology>
    </subcellularLocation>
</comment>
<keyword evidence="7 8" id="KW-0472">Membrane</keyword>
<dbReference type="GO" id="GO:0009103">
    <property type="term" value="P:lipopolysaccharide biosynthetic process"/>
    <property type="evidence" value="ECO:0007669"/>
    <property type="project" value="UniProtKB-ARBA"/>
</dbReference>
<sequence>MRASQRQTYLLDGLIILTAFTFFVIACLLRIEFEWNVRYNDGWWYLNRAWLHSRGIFDEVSFYTVVYPLLVGAVNWLTNDLIGAAIIVNAISQLFLLIGVYVLGRQLVNRAVGLLSVFILTINPSNLYHARFIGPDLLFIAVAVWIVVLALQLAQQPRKVRAVLLAVLLAAAPFIRTEGVVYSAVVLVAFVALYLRQRSWQSVIRYALIVTPIVGVVWSVYLILFLRGADALGTVQDALPQIFPIEGDLRVYQLRRTLELAEWQLNRSDWLAILVGFVALRTKVPVKILLLLPILLITFAYITFTPPFPLSRYTFQLVPYLVIILSALLTKMAQRLLLSLVTAVTLILSVQSAYQTLQRLPEPLAYQNDPQAVAFRQVTDELAQWREANGRAQTTIYTICTDLMIFAEFDIRLPYTSLLFSSRRFAPPEQVLPQIAAQDALLLVCPSVITDLAFHPLNVEWMELYLYWHDPQNARADLKDMARYPLEEVGRVREYIIYRVKPAEM</sequence>
<organism evidence="10 11">
    <name type="scientific">Candidatus Thermofonsia Clade 1 bacterium</name>
    <dbReference type="NCBI Taxonomy" id="2364210"/>
    <lineage>
        <taxon>Bacteria</taxon>
        <taxon>Bacillati</taxon>
        <taxon>Chloroflexota</taxon>
        <taxon>Candidatus Thermofontia</taxon>
        <taxon>Candidatus Thermofonsia Clade 1</taxon>
    </lineage>
</organism>
<evidence type="ECO:0000256" key="5">
    <source>
        <dbReference type="ARBA" id="ARBA00022692"/>
    </source>
</evidence>
<feature type="domain" description="Glycosyltransferase RgtA/B/C/D-like" evidence="9">
    <location>
        <begin position="66"/>
        <end position="216"/>
    </location>
</feature>
<dbReference type="PROSITE" id="PS51257">
    <property type="entry name" value="PROKAR_LIPOPROTEIN"/>
    <property type="match status" value="1"/>
</dbReference>
<evidence type="ECO:0000256" key="7">
    <source>
        <dbReference type="ARBA" id="ARBA00023136"/>
    </source>
</evidence>
<evidence type="ECO:0000256" key="2">
    <source>
        <dbReference type="ARBA" id="ARBA00022475"/>
    </source>
</evidence>
<gene>
    <name evidence="10" type="ORF">CUN51_04810</name>
</gene>
<accession>A0A2M8P0X1</accession>
<feature type="transmembrane region" description="Helical" evidence="8">
    <location>
        <begin position="310"/>
        <end position="329"/>
    </location>
</feature>
<evidence type="ECO:0000256" key="8">
    <source>
        <dbReference type="SAM" id="Phobius"/>
    </source>
</evidence>
<feature type="transmembrane region" description="Helical" evidence="8">
    <location>
        <begin position="137"/>
        <end position="154"/>
    </location>
</feature>
<dbReference type="InterPro" id="IPR050297">
    <property type="entry name" value="LipidA_mod_glycosyltrf_83"/>
</dbReference>
<evidence type="ECO:0000256" key="1">
    <source>
        <dbReference type="ARBA" id="ARBA00004651"/>
    </source>
</evidence>
<dbReference type="GO" id="GO:0005886">
    <property type="term" value="C:plasma membrane"/>
    <property type="evidence" value="ECO:0007669"/>
    <property type="project" value="UniProtKB-SubCell"/>
</dbReference>
<dbReference type="PANTHER" id="PTHR33908:SF11">
    <property type="entry name" value="MEMBRANE PROTEIN"/>
    <property type="match status" value="1"/>
</dbReference>
<proteinExistence type="predicted"/>
<dbReference type="GO" id="GO:0016763">
    <property type="term" value="F:pentosyltransferase activity"/>
    <property type="evidence" value="ECO:0007669"/>
    <property type="project" value="TreeGrafter"/>
</dbReference>
<feature type="transmembrane region" description="Helical" evidence="8">
    <location>
        <begin position="206"/>
        <end position="226"/>
    </location>
</feature>
<dbReference type="EMBL" id="PGTK01000004">
    <property type="protein sequence ID" value="PJF31192.1"/>
    <property type="molecule type" value="Genomic_DNA"/>
</dbReference>
<evidence type="ECO:0000259" key="9">
    <source>
        <dbReference type="Pfam" id="PF13231"/>
    </source>
</evidence>
<evidence type="ECO:0000256" key="6">
    <source>
        <dbReference type="ARBA" id="ARBA00022989"/>
    </source>
</evidence>